<evidence type="ECO:0000313" key="2">
    <source>
        <dbReference type="EMBL" id="ADP84071.1"/>
    </source>
</evidence>
<dbReference type="KEGG" id="fri:FraEuI1c_6087"/>
<dbReference type="HOGENOM" id="CLU_2069682_0_0_11"/>
<sequence>MLTISAETVAAVEAEAARAYRKHGERSILNPAMPDAVRLPVLVEEVGEVAKAMLENADPADLRAELIQVAAIALTWLEALRTSDGTGRLRYDPANSPPYQVPGPRREGSANPQPPSCP</sequence>
<gene>
    <name evidence="2" type="ordered locus">FraEuI1c_6087</name>
</gene>
<dbReference type="Proteomes" id="UP000002484">
    <property type="component" value="Chromosome"/>
</dbReference>
<reference evidence="2 3" key="1">
    <citation type="submission" date="2010-10" db="EMBL/GenBank/DDBJ databases">
        <title>Complete sequence of Frankia sp. EuI1c.</title>
        <authorList>
            <consortium name="US DOE Joint Genome Institute"/>
            <person name="Lucas S."/>
            <person name="Copeland A."/>
            <person name="Lapidus A."/>
            <person name="Cheng J.-F."/>
            <person name="Bruce D."/>
            <person name="Goodwin L."/>
            <person name="Pitluck S."/>
            <person name="Chertkov O."/>
            <person name="Detter J.C."/>
            <person name="Han C."/>
            <person name="Tapia R."/>
            <person name="Land M."/>
            <person name="Hauser L."/>
            <person name="Jeffries C."/>
            <person name="Kyrpides N."/>
            <person name="Ivanova N."/>
            <person name="Mikhailova N."/>
            <person name="Beauchemin N."/>
            <person name="Sen A."/>
            <person name="Sur S.A."/>
            <person name="Gtari M."/>
            <person name="Wall L."/>
            <person name="Tisa L."/>
            <person name="Woyke T."/>
        </authorList>
    </citation>
    <scope>NUCLEOTIDE SEQUENCE [LARGE SCALE GENOMIC DNA]</scope>
    <source>
        <strain evidence="3">DSM 45817 / CECT 9037 / EuI1c</strain>
    </source>
</reference>
<protein>
    <recommendedName>
        <fullName evidence="4">MazG nucleotide pyrophosphohydrolase</fullName>
    </recommendedName>
</protein>
<evidence type="ECO:0000313" key="3">
    <source>
        <dbReference type="Proteomes" id="UP000002484"/>
    </source>
</evidence>
<dbReference type="RefSeq" id="WP_013427189.1">
    <property type="nucleotide sequence ID" value="NC_014666.1"/>
</dbReference>
<feature type="region of interest" description="Disordered" evidence="1">
    <location>
        <begin position="85"/>
        <end position="118"/>
    </location>
</feature>
<proteinExistence type="predicted"/>
<accession>E3J107</accession>
<dbReference type="EMBL" id="CP002299">
    <property type="protein sequence ID" value="ADP84071.1"/>
    <property type="molecule type" value="Genomic_DNA"/>
</dbReference>
<dbReference type="InParanoid" id="E3J107"/>
<organism evidence="2 3">
    <name type="scientific">Pseudofrankia inefficax (strain DSM 45817 / CECT 9037 / DDB 130130 / EuI1c)</name>
    <name type="common">Frankia inefficax</name>
    <dbReference type="NCBI Taxonomy" id="298654"/>
    <lineage>
        <taxon>Bacteria</taxon>
        <taxon>Bacillati</taxon>
        <taxon>Actinomycetota</taxon>
        <taxon>Actinomycetes</taxon>
        <taxon>Frankiales</taxon>
        <taxon>Frankiaceae</taxon>
        <taxon>Pseudofrankia</taxon>
    </lineage>
</organism>
<dbReference type="AlphaFoldDB" id="E3J107"/>
<evidence type="ECO:0000256" key="1">
    <source>
        <dbReference type="SAM" id="MobiDB-lite"/>
    </source>
</evidence>
<keyword evidence="3" id="KW-1185">Reference proteome</keyword>
<name>E3J107_PSEI1</name>
<evidence type="ECO:0008006" key="4">
    <source>
        <dbReference type="Google" id="ProtNLM"/>
    </source>
</evidence>
<dbReference type="OrthoDB" id="3217487at2"/>